<dbReference type="PROSITE" id="PS00217">
    <property type="entry name" value="SUGAR_TRANSPORT_2"/>
    <property type="match status" value="1"/>
</dbReference>
<comment type="caution">
    <text evidence="19">The sequence shown here is derived from an EMBL/GenBank/DDBJ whole genome shotgun (WGS) entry which is preliminary data.</text>
</comment>
<keyword evidence="7 16" id="KW-0813">Transport</keyword>
<comment type="catalytic activity">
    <reaction evidence="2">
        <text>D-glucose(out) = D-glucose(in)</text>
        <dbReference type="Rhea" id="RHEA:60376"/>
        <dbReference type="ChEBI" id="CHEBI:4167"/>
    </reaction>
</comment>
<sequence length="537" mass="57978">MDSKSKMQAEKHLTGTLVLSVFTAVLGFFQYGYSLGVINAPQKVIEAHYGRVLGIVPMDRQATNTSRDEGTLTAVTVTIPGTEAWGGTEGTPVPPSVPAEDHAASPYILTMYWSLSVSVFAVGGMVSSFTVGWIGDRLGRVRAMLVVNVLAIAGSLLMGLAKLGPSHILIIAGRAITGLYCGLSSGLVPMYVSEVSPTALRGALGTLHQLAIVTGILISQVLGLDFLLGNDALWPLLLGLSGVAALLQFFLLLLCPESPRYLYIKLGKVEEAKKSLKRLRGNCDPMKEIAEMEKEKQEAASEKRVSIGQLFCSSKYRQAVLVALMVQISQQFSGINAIFYYSTNIFERAGVGQPVYATIGVGVVNTVFTVISVFLVEKAGRRSLFLAGLMGMLISAVAMTVGLALLSQFAWMSYVSMTAIFLFVIFFEVGPGPIPWFIVAELFSQGPRPAAIAIAGFCNWACNFIVGMCFQYIADLCGPYAFIIFAVLLLVFFLFAYLKVPETKGKSFEEIAAAFRRKKLPAKSMTELEDLRGGEQA</sequence>
<dbReference type="InterPro" id="IPR005828">
    <property type="entry name" value="MFS_sugar_transport-like"/>
</dbReference>
<evidence type="ECO:0000256" key="1">
    <source>
        <dbReference type="ARBA" id="ARBA00000590"/>
    </source>
</evidence>
<dbReference type="InterPro" id="IPR036259">
    <property type="entry name" value="MFS_trans_sf"/>
</dbReference>
<dbReference type="InterPro" id="IPR045263">
    <property type="entry name" value="GLUT"/>
</dbReference>
<evidence type="ECO:0000256" key="15">
    <source>
        <dbReference type="ARBA" id="ARBA00034046"/>
    </source>
</evidence>
<keyword evidence="9" id="KW-0762">Sugar transport</keyword>
<keyword evidence="10 17" id="KW-0812">Transmembrane</keyword>
<evidence type="ECO:0000256" key="5">
    <source>
        <dbReference type="ARBA" id="ARBA00007004"/>
    </source>
</evidence>
<feature type="transmembrane region" description="Helical" evidence="17">
    <location>
        <begin position="319"/>
        <end position="343"/>
    </location>
</feature>
<evidence type="ECO:0000256" key="16">
    <source>
        <dbReference type="RuleBase" id="RU003346"/>
    </source>
</evidence>
<keyword evidence="13" id="KW-0325">Glycoprotein</keyword>
<comment type="catalytic activity">
    <reaction evidence="3">
        <text>L-dehydroascorbate(out) = L-dehydroascorbate(in)</text>
        <dbReference type="Rhea" id="RHEA:60380"/>
        <dbReference type="ChEBI" id="CHEBI:58539"/>
    </reaction>
</comment>
<evidence type="ECO:0000256" key="3">
    <source>
        <dbReference type="ARBA" id="ARBA00001787"/>
    </source>
</evidence>
<comment type="catalytic activity">
    <reaction evidence="15">
        <text>D-galactose(in) = D-galactose(out)</text>
        <dbReference type="Rhea" id="RHEA:34915"/>
        <dbReference type="ChEBI" id="CHEBI:4139"/>
    </reaction>
</comment>
<dbReference type="InterPro" id="IPR002440">
    <property type="entry name" value="Glc_transpt_2"/>
</dbReference>
<dbReference type="PRINTS" id="PR00171">
    <property type="entry name" value="SUGRTRNSPORT"/>
</dbReference>
<dbReference type="EMBL" id="WBMW01002524">
    <property type="protein sequence ID" value="NXC43126.1"/>
    <property type="molecule type" value="Genomic_DNA"/>
</dbReference>
<feature type="transmembrane region" description="Helical" evidence="17">
    <location>
        <begin position="12"/>
        <end position="33"/>
    </location>
</feature>
<organism evidence="19 20">
    <name type="scientific">Penelope pileata</name>
    <dbReference type="NCBI Taxonomy" id="1118817"/>
    <lineage>
        <taxon>Eukaryota</taxon>
        <taxon>Metazoa</taxon>
        <taxon>Chordata</taxon>
        <taxon>Craniata</taxon>
        <taxon>Vertebrata</taxon>
        <taxon>Euteleostomi</taxon>
        <taxon>Archelosauria</taxon>
        <taxon>Archosauria</taxon>
        <taxon>Dinosauria</taxon>
        <taxon>Saurischia</taxon>
        <taxon>Theropoda</taxon>
        <taxon>Coelurosauria</taxon>
        <taxon>Aves</taxon>
        <taxon>Neognathae</taxon>
        <taxon>Galloanserae</taxon>
        <taxon>Galliformes</taxon>
        <taxon>Cracidae</taxon>
        <taxon>Penelope</taxon>
    </lineage>
</organism>
<dbReference type="AlphaFoldDB" id="A0A851NLW4"/>
<evidence type="ECO:0000256" key="13">
    <source>
        <dbReference type="ARBA" id="ARBA00023180"/>
    </source>
</evidence>
<keyword evidence="20" id="KW-1185">Reference proteome</keyword>
<evidence type="ECO:0000313" key="20">
    <source>
        <dbReference type="Proteomes" id="UP000613066"/>
    </source>
</evidence>
<dbReference type="CDD" id="cd17431">
    <property type="entry name" value="MFS_GLUT_Class1"/>
    <property type="match status" value="1"/>
</dbReference>
<feature type="transmembrane region" description="Helical" evidence="17">
    <location>
        <begin position="111"/>
        <end position="134"/>
    </location>
</feature>
<dbReference type="GO" id="GO:0046323">
    <property type="term" value="P:D-glucose import"/>
    <property type="evidence" value="ECO:0007669"/>
    <property type="project" value="TreeGrafter"/>
</dbReference>
<evidence type="ECO:0000256" key="9">
    <source>
        <dbReference type="ARBA" id="ARBA00022597"/>
    </source>
</evidence>
<feature type="non-terminal residue" evidence="19">
    <location>
        <position position="1"/>
    </location>
</feature>
<dbReference type="GO" id="GO:0070837">
    <property type="term" value="P:dehydroascorbic acid transport"/>
    <property type="evidence" value="ECO:0007669"/>
    <property type="project" value="TreeGrafter"/>
</dbReference>
<keyword evidence="11 17" id="KW-1133">Transmembrane helix</keyword>
<comment type="similarity">
    <text evidence="5">Belongs to the major facilitator superfamily. Sugar transporter (TC 2.A.1.1) family. Glucose transporter subfamily.</text>
</comment>
<comment type="subcellular location">
    <subcellularLocation>
        <location evidence="4">Cell membrane</location>
        <topology evidence="4">Multi-pass membrane protein</topology>
    </subcellularLocation>
</comment>
<evidence type="ECO:0000256" key="17">
    <source>
        <dbReference type="SAM" id="Phobius"/>
    </source>
</evidence>
<dbReference type="PRINTS" id="PR01191">
    <property type="entry name" value="GLUCTRSPORT2"/>
</dbReference>
<feature type="transmembrane region" description="Helical" evidence="17">
    <location>
        <begin position="411"/>
        <end position="429"/>
    </location>
</feature>
<feature type="domain" description="Major facilitator superfamily (MFS) profile" evidence="18">
    <location>
        <begin position="20"/>
        <end position="504"/>
    </location>
</feature>
<dbReference type="PROSITE" id="PS50850">
    <property type="entry name" value="MFS"/>
    <property type="match status" value="1"/>
</dbReference>
<dbReference type="SUPFAM" id="SSF103473">
    <property type="entry name" value="MFS general substrate transporter"/>
    <property type="match status" value="1"/>
</dbReference>
<dbReference type="GO" id="GO:0055056">
    <property type="term" value="F:D-glucose transmembrane transporter activity"/>
    <property type="evidence" value="ECO:0007669"/>
    <property type="project" value="InterPro"/>
</dbReference>
<dbReference type="GO" id="GO:0005886">
    <property type="term" value="C:plasma membrane"/>
    <property type="evidence" value="ECO:0007669"/>
    <property type="project" value="UniProtKB-SubCell"/>
</dbReference>
<evidence type="ECO:0000256" key="7">
    <source>
        <dbReference type="ARBA" id="ARBA00022448"/>
    </source>
</evidence>
<feature type="transmembrane region" description="Helical" evidence="17">
    <location>
        <begin position="355"/>
        <end position="376"/>
    </location>
</feature>
<evidence type="ECO:0000256" key="11">
    <source>
        <dbReference type="ARBA" id="ARBA00022989"/>
    </source>
</evidence>
<feature type="transmembrane region" description="Helical" evidence="17">
    <location>
        <begin position="233"/>
        <end position="255"/>
    </location>
</feature>
<dbReference type="InterPro" id="IPR003663">
    <property type="entry name" value="Sugar/inositol_transpt"/>
</dbReference>
<dbReference type="OrthoDB" id="4540492at2759"/>
<evidence type="ECO:0000256" key="14">
    <source>
        <dbReference type="ARBA" id="ARBA00032087"/>
    </source>
</evidence>
<protein>
    <recommendedName>
        <fullName evidence="6">Solute carrier family 2, facilitated glucose transporter member 2</fullName>
    </recommendedName>
    <alternativeName>
        <fullName evidence="14">Glucose transporter type 2, liver</fullName>
    </alternativeName>
</protein>
<evidence type="ECO:0000256" key="8">
    <source>
        <dbReference type="ARBA" id="ARBA00022475"/>
    </source>
</evidence>
<dbReference type="PANTHER" id="PTHR23503">
    <property type="entry name" value="SOLUTE CARRIER FAMILY 2"/>
    <property type="match status" value="1"/>
</dbReference>
<dbReference type="InterPro" id="IPR005829">
    <property type="entry name" value="Sugar_transporter_CS"/>
</dbReference>
<feature type="transmembrane region" description="Helical" evidence="17">
    <location>
        <begin position="167"/>
        <end position="192"/>
    </location>
</feature>
<dbReference type="PANTHER" id="PTHR23503:SF27">
    <property type="entry name" value="SOLUTE CARRIER FAMILY 2, FACILITATED GLUCOSE TRANSPORTER MEMBER 2"/>
    <property type="match status" value="1"/>
</dbReference>
<evidence type="ECO:0000256" key="10">
    <source>
        <dbReference type="ARBA" id="ARBA00022692"/>
    </source>
</evidence>
<keyword evidence="8" id="KW-1003">Cell membrane</keyword>
<feature type="transmembrane region" description="Helical" evidence="17">
    <location>
        <begin position="383"/>
        <end position="405"/>
    </location>
</feature>
<dbReference type="PROSITE" id="PS00216">
    <property type="entry name" value="SUGAR_TRANSPORT_1"/>
    <property type="match status" value="1"/>
</dbReference>
<feature type="transmembrane region" description="Helical" evidence="17">
    <location>
        <begin position="141"/>
        <end position="161"/>
    </location>
</feature>
<feature type="transmembrane region" description="Helical" evidence="17">
    <location>
        <begin position="450"/>
        <end position="474"/>
    </location>
</feature>
<evidence type="ECO:0000256" key="12">
    <source>
        <dbReference type="ARBA" id="ARBA00023136"/>
    </source>
</evidence>
<dbReference type="InterPro" id="IPR020846">
    <property type="entry name" value="MFS_dom"/>
</dbReference>
<name>A0A851NLW4_9GALL</name>
<accession>A0A851NLW4</accession>
<feature type="transmembrane region" description="Helical" evidence="17">
    <location>
        <begin position="480"/>
        <end position="498"/>
    </location>
</feature>
<feature type="non-terminal residue" evidence="19">
    <location>
        <position position="537"/>
    </location>
</feature>
<evidence type="ECO:0000256" key="2">
    <source>
        <dbReference type="ARBA" id="ARBA00000618"/>
    </source>
</evidence>
<evidence type="ECO:0000256" key="4">
    <source>
        <dbReference type="ARBA" id="ARBA00004651"/>
    </source>
</evidence>
<comment type="catalytic activity">
    <reaction evidence="1">
        <text>D-fructose(out) = D-fructose(in)</text>
        <dbReference type="Rhea" id="RHEA:60372"/>
        <dbReference type="ChEBI" id="CHEBI:37721"/>
    </reaction>
</comment>
<evidence type="ECO:0000313" key="19">
    <source>
        <dbReference type="EMBL" id="NXC43126.1"/>
    </source>
</evidence>
<dbReference type="Pfam" id="PF00083">
    <property type="entry name" value="Sugar_tr"/>
    <property type="match status" value="1"/>
</dbReference>
<keyword evidence="12 17" id="KW-0472">Membrane</keyword>
<dbReference type="NCBIfam" id="TIGR00879">
    <property type="entry name" value="SP"/>
    <property type="match status" value="1"/>
</dbReference>
<reference evidence="19" key="1">
    <citation type="submission" date="2019-09" db="EMBL/GenBank/DDBJ databases">
        <title>Bird 10,000 Genomes (B10K) Project - Family phase.</title>
        <authorList>
            <person name="Zhang G."/>
        </authorList>
    </citation>
    <scope>NUCLEOTIDE SEQUENCE</scope>
    <source>
        <strain evidence="19">B10K-DU-001-08</strain>
        <tissue evidence="19">Muscle</tissue>
    </source>
</reference>
<dbReference type="GO" id="GO:0005903">
    <property type="term" value="C:brush border"/>
    <property type="evidence" value="ECO:0007669"/>
    <property type="project" value="TreeGrafter"/>
</dbReference>
<evidence type="ECO:0000259" key="18">
    <source>
        <dbReference type="PROSITE" id="PS50850"/>
    </source>
</evidence>
<dbReference type="Proteomes" id="UP000613066">
    <property type="component" value="Unassembled WGS sequence"/>
</dbReference>
<dbReference type="Gene3D" id="1.20.1250.20">
    <property type="entry name" value="MFS general substrate transporter like domains"/>
    <property type="match status" value="2"/>
</dbReference>
<proteinExistence type="inferred from homology"/>
<gene>
    <name evidence="19" type="primary">Slc2a2</name>
    <name evidence="19" type="ORF">PENPIL_R00398</name>
</gene>
<evidence type="ECO:0000256" key="6">
    <source>
        <dbReference type="ARBA" id="ARBA00015977"/>
    </source>
</evidence>
<feature type="transmembrane region" description="Helical" evidence="17">
    <location>
        <begin position="204"/>
        <end position="227"/>
    </location>
</feature>